<dbReference type="InterPro" id="IPR036378">
    <property type="entry name" value="FAS1_dom_sf"/>
</dbReference>
<organism evidence="2 3">
    <name type="scientific">Methanoculleus taiwanensis</name>
    <dbReference type="NCBI Taxonomy" id="1550565"/>
    <lineage>
        <taxon>Archaea</taxon>
        <taxon>Methanobacteriati</taxon>
        <taxon>Methanobacteriota</taxon>
        <taxon>Stenosarchaea group</taxon>
        <taxon>Methanomicrobia</taxon>
        <taxon>Methanomicrobiales</taxon>
        <taxon>Methanomicrobiaceae</taxon>
        <taxon>Methanoculleus</taxon>
    </lineage>
</organism>
<reference evidence="2 3" key="1">
    <citation type="journal article" date="2015" name="Int. J. Syst. Evol. Microbiol.">
        <title>Methanoculleus taiwanensis sp. nov., a methanogen isolated from deep marine sediment at the deformation front area near Taiwan.</title>
        <authorList>
            <person name="Weng C.Y."/>
            <person name="Chen S.C."/>
            <person name="Lai M.C."/>
            <person name="Wu S.Y."/>
            <person name="Lin S."/>
            <person name="Yang T.F."/>
            <person name="Chen P.C."/>
        </authorList>
    </citation>
    <scope>NUCLEOTIDE SEQUENCE [LARGE SCALE GENOMIC DNA]</scope>
    <source>
        <strain evidence="2 3">CYW4</strain>
    </source>
</reference>
<dbReference type="Pfam" id="PF02469">
    <property type="entry name" value="Fasciclin"/>
    <property type="match status" value="1"/>
</dbReference>
<comment type="caution">
    <text evidence="2">The sequence shown here is derived from an EMBL/GenBank/DDBJ whole genome shotgun (WGS) entry which is preliminary data.</text>
</comment>
<protein>
    <submittedName>
        <fullName evidence="2">Fasciclin</fullName>
    </submittedName>
</protein>
<dbReference type="Gene3D" id="2.30.180.10">
    <property type="entry name" value="FAS1 domain"/>
    <property type="match status" value="1"/>
</dbReference>
<evidence type="ECO:0000259" key="1">
    <source>
        <dbReference type="PROSITE" id="PS50213"/>
    </source>
</evidence>
<evidence type="ECO:0000313" key="2">
    <source>
        <dbReference type="EMBL" id="RXE56237.1"/>
    </source>
</evidence>
<dbReference type="EMBL" id="LHQS01000002">
    <property type="protein sequence ID" value="RXE56237.1"/>
    <property type="molecule type" value="Genomic_DNA"/>
</dbReference>
<gene>
    <name evidence="2" type="ORF">ABH15_08835</name>
</gene>
<keyword evidence="3" id="KW-1185">Reference proteome</keyword>
<name>A0A498H1J4_9EURY</name>
<dbReference type="FunFam" id="2.30.180.10:FF:000014">
    <property type="entry name" value="Stabilin 1"/>
    <property type="match status" value="1"/>
</dbReference>
<dbReference type="Proteomes" id="UP000290932">
    <property type="component" value="Unassembled WGS sequence"/>
</dbReference>
<dbReference type="PROSITE" id="PS50213">
    <property type="entry name" value="FAS1"/>
    <property type="match status" value="1"/>
</dbReference>
<dbReference type="AlphaFoldDB" id="A0A498H1J4"/>
<feature type="domain" description="FAS1" evidence="1">
    <location>
        <begin position="1"/>
        <end position="131"/>
    </location>
</feature>
<evidence type="ECO:0000313" key="3">
    <source>
        <dbReference type="Proteomes" id="UP000290932"/>
    </source>
</evidence>
<dbReference type="RefSeq" id="WP_128693993.1">
    <property type="nucleotide sequence ID" value="NZ_LHQS01000002.1"/>
</dbReference>
<proteinExistence type="predicted"/>
<dbReference type="PANTHER" id="PTHR10900:SF77">
    <property type="entry name" value="FI19380P1"/>
    <property type="match status" value="1"/>
</dbReference>
<accession>A0A498H1J4</accession>
<dbReference type="OrthoDB" id="105895at2157"/>
<dbReference type="InterPro" id="IPR000782">
    <property type="entry name" value="FAS1_domain"/>
</dbReference>
<dbReference type="InterPro" id="IPR050904">
    <property type="entry name" value="Adhesion/Biosynth-related"/>
</dbReference>
<dbReference type="SMART" id="SM00554">
    <property type="entry name" value="FAS1"/>
    <property type="match status" value="1"/>
</dbReference>
<sequence>MKSILETLEDSGDFSTFVQLVKEAGMENRLTNQGPYTVFVPTDSAFARVSEERMKEITADTDTITIILAYHVVPGTLTSETLRTVETVRSLLGTELVIRSSNKGITVNGVPIVEADAFCDNGICHAIDAALMPPALEVTIL</sequence>
<dbReference type="SUPFAM" id="SSF82153">
    <property type="entry name" value="FAS1 domain"/>
    <property type="match status" value="1"/>
</dbReference>
<dbReference type="PANTHER" id="PTHR10900">
    <property type="entry name" value="PERIOSTIN-RELATED"/>
    <property type="match status" value="1"/>
</dbReference>